<dbReference type="PRINTS" id="PR00683">
    <property type="entry name" value="SPECTRINPH"/>
</dbReference>
<reference evidence="2 3" key="1">
    <citation type="journal article" date="2015" name="Genome Biol. Evol.">
        <title>The genome of winter moth (Operophtera brumata) provides a genomic perspective on sexual dimorphism and phenology.</title>
        <authorList>
            <person name="Derks M.F."/>
            <person name="Smit S."/>
            <person name="Salis L."/>
            <person name="Schijlen E."/>
            <person name="Bossers A."/>
            <person name="Mateman C."/>
            <person name="Pijl A.S."/>
            <person name="de Ridder D."/>
            <person name="Groenen M.A."/>
            <person name="Visser M.E."/>
            <person name="Megens H.J."/>
        </authorList>
    </citation>
    <scope>NUCLEOTIDE SEQUENCE [LARGE SCALE GENOMIC DNA]</scope>
    <source>
        <strain evidence="2">WM2013NL</strain>
        <tissue evidence="2">Head and thorax</tissue>
    </source>
</reference>
<comment type="caution">
    <text evidence="2">The sequence shown here is derived from an EMBL/GenBank/DDBJ whole genome shotgun (WGS) entry which is preliminary data.</text>
</comment>
<keyword evidence="3" id="KW-1185">Reference proteome</keyword>
<name>A0A0L7LIQ7_OPEBR</name>
<proteinExistence type="predicted"/>
<organism evidence="2 3">
    <name type="scientific">Operophtera brumata</name>
    <name type="common">Winter moth</name>
    <name type="synonym">Phalaena brumata</name>
    <dbReference type="NCBI Taxonomy" id="104452"/>
    <lineage>
        <taxon>Eukaryota</taxon>
        <taxon>Metazoa</taxon>
        <taxon>Ecdysozoa</taxon>
        <taxon>Arthropoda</taxon>
        <taxon>Hexapoda</taxon>
        <taxon>Insecta</taxon>
        <taxon>Pterygota</taxon>
        <taxon>Neoptera</taxon>
        <taxon>Endopterygota</taxon>
        <taxon>Lepidoptera</taxon>
        <taxon>Glossata</taxon>
        <taxon>Ditrysia</taxon>
        <taxon>Geometroidea</taxon>
        <taxon>Geometridae</taxon>
        <taxon>Larentiinae</taxon>
        <taxon>Operophtera</taxon>
    </lineage>
</organism>
<protein>
    <submittedName>
        <fullName evidence="2">Spectrin beta chain</fullName>
    </submittedName>
</protein>
<dbReference type="SUPFAM" id="SSF50729">
    <property type="entry name" value="PH domain-like"/>
    <property type="match status" value="1"/>
</dbReference>
<dbReference type="InterPro" id="IPR001605">
    <property type="entry name" value="PH_dom-spectrin-type"/>
</dbReference>
<dbReference type="InterPro" id="IPR011993">
    <property type="entry name" value="PH-like_dom_sf"/>
</dbReference>
<accession>A0A0L7LIQ7</accession>
<evidence type="ECO:0000256" key="1">
    <source>
        <dbReference type="SAM" id="MobiDB-lite"/>
    </source>
</evidence>
<dbReference type="AlphaFoldDB" id="A0A0L7LIQ7"/>
<dbReference type="STRING" id="104452.A0A0L7LIQ7"/>
<dbReference type="Gene3D" id="2.30.29.30">
    <property type="entry name" value="Pleckstrin-homology domain (PH domain)/Phosphotyrosine-binding domain (PTB)"/>
    <property type="match status" value="1"/>
</dbReference>
<dbReference type="GO" id="GO:0005543">
    <property type="term" value="F:phospholipid binding"/>
    <property type="evidence" value="ECO:0007669"/>
    <property type="project" value="InterPro"/>
</dbReference>
<evidence type="ECO:0000313" key="2">
    <source>
        <dbReference type="EMBL" id="KOB75300.1"/>
    </source>
</evidence>
<evidence type="ECO:0000313" key="3">
    <source>
        <dbReference type="Proteomes" id="UP000037510"/>
    </source>
</evidence>
<sequence>MTLGSDNMIFQNRSWDKVFVVAKEGRMAFYKDQKLAKAAPDQYWRGEAPLDLNGAVVERVIVVRRLGSGAEFLLQAHDDAEMALWLDGLRARTAAPAPRSHTLPAPANQEPKRRSFFTLKKK</sequence>
<feature type="region of interest" description="Disordered" evidence="1">
    <location>
        <begin position="96"/>
        <end position="122"/>
    </location>
</feature>
<dbReference type="Proteomes" id="UP000037510">
    <property type="component" value="Unassembled WGS sequence"/>
</dbReference>
<dbReference type="EMBL" id="JTDY01000954">
    <property type="protein sequence ID" value="KOB75300.1"/>
    <property type="molecule type" value="Genomic_DNA"/>
</dbReference>
<gene>
    <name evidence="2" type="ORF">OBRU01_07801</name>
</gene>